<keyword evidence="7" id="KW-1185">Reference proteome</keyword>
<keyword evidence="3" id="KW-0288">FMN</keyword>
<reference evidence="6 7" key="1">
    <citation type="journal article" date="2014" name="Int. J. Syst. Evol. Microbiol.">
        <title>Sneathiella chungangensis sp. nov., isolated from a marine sand, and emended description of the genus Sneathiella.</title>
        <authorList>
            <person name="Siamphan C."/>
            <person name="Kim H."/>
            <person name="Lee J.S."/>
            <person name="Kim W."/>
        </authorList>
    </citation>
    <scope>NUCLEOTIDE SEQUENCE [LARGE SCALE GENOMIC DNA]</scope>
    <source>
        <strain evidence="6 7">KCTC 32476</strain>
    </source>
</reference>
<name>A0A845MFA4_9PROT</name>
<dbReference type="InterPro" id="IPR008254">
    <property type="entry name" value="Flavodoxin/NO_synth"/>
</dbReference>
<comment type="caution">
    <text evidence="6">The sequence shown here is derived from an EMBL/GenBank/DDBJ whole genome shotgun (WGS) entry which is preliminary data.</text>
</comment>
<gene>
    <name evidence="6" type="ORF">GQF03_10360</name>
</gene>
<evidence type="ECO:0000256" key="3">
    <source>
        <dbReference type="ARBA" id="ARBA00022643"/>
    </source>
</evidence>
<organism evidence="6 7">
    <name type="scientific">Sneathiella chungangensis</name>
    <dbReference type="NCBI Taxonomy" id="1418234"/>
    <lineage>
        <taxon>Bacteria</taxon>
        <taxon>Pseudomonadati</taxon>
        <taxon>Pseudomonadota</taxon>
        <taxon>Alphaproteobacteria</taxon>
        <taxon>Sneathiellales</taxon>
        <taxon>Sneathiellaceae</taxon>
        <taxon>Sneathiella</taxon>
    </lineage>
</organism>
<dbReference type="OrthoDB" id="9816402at2"/>
<dbReference type="InterPro" id="IPR001094">
    <property type="entry name" value="Flavdoxin-like"/>
</dbReference>
<dbReference type="GO" id="GO:0010181">
    <property type="term" value="F:FMN binding"/>
    <property type="evidence" value="ECO:0007669"/>
    <property type="project" value="InterPro"/>
</dbReference>
<evidence type="ECO:0000256" key="2">
    <source>
        <dbReference type="ARBA" id="ARBA00022630"/>
    </source>
</evidence>
<comment type="cofactor">
    <cofactor evidence="1">
        <name>FMN</name>
        <dbReference type="ChEBI" id="CHEBI:58210"/>
    </cofactor>
</comment>
<dbReference type="GO" id="GO:0016491">
    <property type="term" value="F:oxidoreductase activity"/>
    <property type="evidence" value="ECO:0007669"/>
    <property type="project" value="TreeGrafter"/>
</dbReference>
<dbReference type="PRINTS" id="PR00369">
    <property type="entry name" value="FLAVODOXIN"/>
</dbReference>
<dbReference type="RefSeq" id="WP_161339199.1">
    <property type="nucleotide sequence ID" value="NZ_JBHSDG010000004.1"/>
</dbReference>
<feature type="domain" description="Flavodoxin-like" evidence="5">
    <location>
        <begin position="6"/>
        <end position="148"/>
    </location>
</feature>
<evidence type="ECO:0000259" key="5">
    <source>
        <dbReference type="PROSITE" id="PS50902"/>
    </source>
</evidence>
<evidence type="ECO:0000313" key="7">
    <source>
        <dbReference type="Proteomes" id="UP000445696"/>
    </source>
</evidence>
<evidence type="ECO:0000256" key="4">
    <source>
        <dbReference type="ARBA" id="ARBA00022982"/>
    </source>
</evidence>
<dbReference type="Pfam" id="PF00258">
    <property type="entry name" value="Flavodoxin_1"/>
    <property type="match status" value="1"/>
</dbReference>
<accession>A0A845MFA4</accession>
<dbReference type="Gene3D" id="3.40.50.360">
    <property type="match status" value="1"/>
</dbReference>
<dbReference type="PANTHER" id="PTHR19384">
    <property type="entry name" value="NITRIC OXIDE SYNTHASE-RELATED"/>
    <property type="match status" value="1"/>
</dbReference>
<dbReference type="GO" id="GO:0005829">
    <property type="term" value="C:cytosol"/>
    <property type="evidence" value="ECO:0007669"/>
    <property type="project" value="TreeGrafter"/>
</dbReference>
<keyword evidence="4" id="KW-0813">Transport</keyword>
<dbReference type="PROSITE" id="PS50902">
    <property type="entry name" value="FLAVODOXIN_LIKE"/>
    <property type="match status" value="1"/>
</dbReference>
<dbReference type="Proteomes" id="UP000445696">
    <property type="component" value="Unassembled WGS sequence"/>
</dbReference>
<dbReference type="InterPro" id="IPR029039">
    <property type="entry name" value="Flavoprotein-like_sf"/>
</dbReference>
<keyword evidence="4" id="KW-0249">Electron transport</keyword>
<keyword evidence="2" id="KW-0285">Flavoprotein</keyword>
<sequence>MTMARVQILFATMTGTAELVAEELMDHLSGQSVDCSMDPIDTFDVSRLENLEIILICTSTTGEGEVPDNGLEFHRYLREEQPDLRHIRFGVCGLGDSSYSATFNAGGAQFEAALISCGAVKIGERMLHDASSEVLPEDQAVGWCDDWLRLLSLSDQTV</sequence>
<proteinExistence type="predicted"/>
<dbReference type="GO" id="GO:0050660">
    <property type="term" value="F:flavin adenine dinucleotide binding"/>
    <property type="evidence" value="ECO:0007669"/>
    <property type="project" value="TreeGrafter"/>
</dbReference>
<protein>
    <submittedName>
        <fullName evidence="6">Flavodoxin/nitric oxide synthase</fullName>
    </submittedName>
</protein>
<dbReference type="SUPFAM" id="SSF52218">
    <property type="entry name" value="Flavoproteins"/>
    <property type="match status" value="1"/>
</dbReference>
<dbReference type="AlphaFoldDB" id="A0A845MFA4"/>
<evidence type="ECO:0000313" key="6">
    <source>
        <dbReference type="EMBL" id="MZR22733.1"/>
    </source>
</evidence>
<dbReference type="EMBL" id="WTVA01000004">
    <property type="protein sequence ID" value="MZR22733.1"/>
    <property type="molecule type" value="Genomic_DNA"/>
</dbReference>
<dbReference type="PANTHER" id="PTHR19384:SF128">
    <property type="entry name" value="NADPH OXIDOREDUCTASE A"/>
    <property type="match status" value="1"/>
</dbReference>
<evidence type="ECO:0000256" key="1">
    <source>
        <dbReference type="ARBA" id="ARBA00001917"/>
    </source>
</evidence>